<dbReference type="Proteomes" id="UP000038010">
    <property type="component" value="Unassembled WGS sequence"/>
</dbReference>
<protein>
    <submittedName>
        <fullName evidence="9">Bypass of stop codon protein 6</fullName>
    </submittedName>
</protein>
<dbReference type="PANTHER" id="PTHR23514">
    <property type="entry name" value="BYPASS OF STOP CODON PROTEIN 6"/>
    <property type="match status" value="1"/>
</dbReference>
<dbReference type="InterPro" id="IPR036259">
    <property type="entry name" value="MFS_trans_sf"/>
</dbReference>
<dbReference type="GO" id="GO:0016020">
    <property type="term" value="C:membrane"/>
    <property type="evidence" value="ECO:0007669"/>
    <property type="project" value="TreeGrafter"/>
</dbReference>
<dbReference type="Gene3D" id="1.20.1250.20">
    <property type="entry name" value="MFS general substrate transporter like domains"/>
    <property type="match status" value="2"/>
</dbReference>
<evidence type="ECO:0000256" key="7">
    <source>
        <dbReference type="SAM" id="MobiDB-lite"/>
    </source>
</evidence>
<dbReference type="EMBL" id="LFJN01000007">
    <property type="protein sequence ID" value="KPI42597.1"/>
    <property type="molecule type" value="Genomic_DNA"/>
</dbReference>
<dbReference type="RefSeq" id="XP_018002560.1">
    <property type="nucleotide sequence ID" value="XM_018150010.1"/>
</dbReference>
<evidence type="ECO:0000256" key="2">
    <source>
        <dbReference type="ARBA" id="ARBA00008335"/>
    </source>
</evidence>
<dbReference type="InterPro" id="IPR011701">
    <property type="entry name" value="MFS"/>
</dbReference>
<dbReference type="SUPFAM" id="SSF103473">
    <property type="entry name" value="MFS general substrate transporter"/>
    <property type="match status" value="1"/>
</dbReference>
<evidence type="ECO:0000256" key="8">
    <source>
        <dbReference type="SAM" id="Phobius"/>
    </source>
</evidence>
<keyword evidence="3" id="KW-0813">Transport</keyword>
<sequence>MANDAERQPLLQPAATHPRDGDINDVNSDCTVEPPDTASAWAEAQLSTKLPTAVLSFLITGLAQSARLHVKFGRRGIAVLGPALRTLSAAILICAPPFPVFLFGSFIFGLGTGFTDSGLMAWGSGVPYANMVQGAMHGTWSVGCVIGPLLAVRISRKWHWYGYYRLLGVCYLLELLALAIAFRRDNATRYVEHKAKPETTESDQPKYNPLRSKLPWLCALYWFAYCSMESCYGDWIVTYTINVRHVEREVAARAASVFWSGMCIGRFTLSPITQYIGIRSAVLGYILISLAAQATLRGVENTTTFFIVLAFIGAFFGPIFPSGVVLLGQKLPLEFHVQAVSAAAALGQSGGATAPLLVGYIADAFGIGRLLDVVIVFTVVLIGLWILFCRSAVD</sequence>
<dbReference type="FunFam" id="1.20.1250.20:FF:000286">
    <property type="entry name" value="MFS efflux transporter"/>
    <property type="match status" value="1"/>
</dbReference>
<feature type="region of interest" description="Disordered" evidence="7">
    <location>
        <begin position="1"/>
        <end position="27"/>
    </location>
</feature>
<feature type="transmembrane region" description="Helical" evidence="8">
    <location>
        <begin position="131"/>
        <end position="151"/>
    </location>
</feature>
<dbReference type="GeneID" id="28741890"/>
<dbReference type="AlphaFoldDB" id="A0A0N1H7P4"/>
<organism evidence="9 10">
    <name type="scientific">Cyphellophora attinorum</name>
    <dbReference type="NCBI Taxonomy" id="1664694"/>
    <lineage>
        <taxon>Eukaryota</taxon>
        <taxon>Fungi</taxon>
        <taxon>Dikarya</taxon>
        <taxon>Ascomycota</taxon>
        <taxon>Pezizomycotina</taxon>
        <taxon>Eurotiomycetes</taxon>
        <taxon>Chaetothyriomycetidae</taxon>
        <taxon>Chaetothyriales</taxon>
        <taxon>Cyphellophoraceae</taxon>
        <taxon>Cyphellophora</taxon>
    </lineage>
</organism>
<dbReference type="PANTHER" id="PTHR23514:SF3">
    <property type="entry name" value="BYPASS OF STOP CODON PROTEIN 6"/>
    <property type="match status" value="1"/>
</dbReference>
<gene>
    <name evidence="9" type="ORF">AB675_9474</name>
</gene>
<feature type="transmembrane region" description="Helical" evidence="8">
    <location>
        <begin position="89"/>
        <end position="111"/>
    </location>
</feature>
<accession>A0A0N1H7P4</accession>
<proteinExistence type="inferred from homology"/>
<evidence type="ECO:0000256" key="1">
    <source>
        <dbReference type="ARBA" id="ARBA00004127"/>
    </source>
</evidence>
<keyword evidence="10" id="KW-1185">Reference proteome</keyword>
<evidence type="ECO:0000313" key="9">
    <source>
        <dbReference type="EMBL" id="KPI42597.1"/>
    </source>
</evidence>
<feature type="transmembrane region" description="Helical" evidence="8">
    <location>
        <begin position="339"/>
        <end position="361"/>
    </location>
</feature>
<dbReference type="VEuPathDB" id="FungiDB:AB675_9474"/>
<keyword evidence="6 8" id="KW-0472">Membrane</keyword>
<dbReference type="InterPro" id="IPR051788">
    <property type="entry name" value="MFS_Transporter"/>
</dbReference>
<reference evidence="9 10" key="1">
    <citation type="submission" date="2015-06" db="EMBL/GenBank/DDBJ databases">
        <title>Draft genome of the ant-associated black yeast Phialophora attae CBS 131958.</title>
        <authorList>
            <person name="Moreno L.F."/>
            <person name="Stielow B.J."/>
            <person name="de Hoog S."/>
            <person name="Vicente V.A."/>
            <person name="Weiss V.A."/>
            <person name="de Vries M."/>
            <person name="Cruz L.M."/>
            <person name="Souza E.M."/>
        </authorList>
    </citation>
    <scope>NUCLEOTIDE SEQUENCE [LARGE SCALE GENOMIC DNA]</scope>
    <source>
        <strain evidence="9 10">CBS 131958</strain>
    </source>
</reference>
<feature type="transmembrane region" description="Helical" evidence="8">
    <location>
        <begin position="281"/>
        <end position="299"/>
    </location>
</feature>
<feature type="transmembrane region" description="Helical" evidence="8">
    <location>
        <begin position="305"/>
        <end position="327"/>
    </location>
</feature>
<keyword evidence="4 8" id="KW-0812">Transmembrane</keyword>
<dbReference type="OrthoDB" id="413079at2759"/>
<evidence type="ECO:0000256" key="6">
    <source>
        <dbReference type="ARBA" id="ARBA00023136"/>
    </source>
</evidence>
<dbReference type="GO" id="GO:0022857">
    <property type="term" value="F:transmembrane transporter activity"/>
    <property type="evidence" value="ECO:0007669"/>
    <property type="project" value="InterPro"/>
</dbReference>
<name>A0A0N1H7P4_9EURO</name>
<comment type="subcellular location">
    <subcellularLocation>
        <location evidence="1">Endomembrane system</location>
        <topology evidence="1">Multi-pass membrane protein</topology>
    </subcellularLocation>
</comment>
<keyword evidence="5 8" id="KW-1133">Transmembrane helix</keyword>
<dbReference type="Pfam" id="PF07690">
    <property type="entry name" value="MFS_1"/>
    <property type="match status" value="1"/>
</dbReference>
<comment type="caution">
    <text evidence="9">The sequence shown here is derived from an EMBL/GenBank/DDBJ whole genome shotgun (WGS) entry which is preliminary data.</text>
</comment>
<evidence type="ECO:0000256" key="5">
    <source>
        <dbReference type="ARBA" id="ARBA00022989"/>
    </source>
</evidence>
<evidence type="ECO:0000256" key="3">
    <source>
        <dbReference type="ARBA" id="ARBA00022448"/>
    </source>
</evidence>
<feature type="transmembrane region" description="Helical" evidence="8">
    <location>
        <begin position="163"/>
        <end position="182"/>
    </location>
</feature>
<comment type="similarity">
    <text evidence="2">Belongs to the major facilitator superfamily.</text>
</comment>
<evidence type="ECO:0000313" key="10">
    <source>
        <dbReference type="Proteomes" id="UP000038010"/>
    </source>
</evidence>
<evidence type="ECO:0000256" key="4">
    <source>
        <dbReference type="ARBA" id="ARBA00022692"/>
    </source>
</evidence>
<feature type="transmembrane region" description="Helical" evidence="8">
    <location>
        <begin position="367"/>
        <end position="388"/>
    </location>
</feature>
<dbReference type="GO" id="GO:0012505">
    <property type="term" value="C:endomembrane system"/>
    <property type="evidence" value="ECO:0007669"/>
    <property type="project" value="UniProtKB-SubCell"/>
</dbReference>